<dbReference type="GO" id="GO:0005975">
    <property type="term" value="P:carbohydrate metabolic process"/>
    <property type="evidence" value="ECO:0007669"/>
    <property type="project" value="InterPro"/>
</dbReference>
<dbReference type="Gene3D" id="3.20.20.80">
    <property type="entry name" value="Glycosidases"/>
    <property type="match status" value="1"/>
</dbReference>
<name>E9HIC8_DAPPU</name>
<reference evidence="3 4" key="1">
    <citation type="journal article" date="2011" name="Science">
        <title>The ecoresponsive genome of Daphnia pulex.</title>
        <authorList>
            <person name="Colbourne J.K."/>
            <person name="Pfrender M.E."/>
            <person name="Gilbert D."/>
            <person name="Thomas W.K."/>
            <person name="Tucker A."/>
            <person name="Oakley T.H."/>
            <person name="Tokishita S."/>
            <person name="Aerts A."/>
            <person name="Arnold G.J."/>
            <person name="Basu M.K."/>
            <person name="Bauer D.J."/>
            <person name="Caceres C.E."/>
            <person name="Carmel L."/>
            <person name="Casola C."/>
            <person name="Choi J.H."/>
            <person name="Detter J.C."/>
            <person name="Dong Q."/>
            <person name="Dusheyko S."/>
            <person name="Eads B.D."/>
            <person name="Frohlich T."/>
            <person name="Geiler-Samerotte K.A."/>
            <person name="Gerlach D."/>
            <person name="Hatcher P."/>
            <person name="Jogdeo S."/>
            <person name="Krijgsveld J."/>
            <person name="Kriventseva E.V."/>
            <person name="Kultz D."/>
            <person name="Laforsch C."/>
            <person name="Lindquist E."/>
            <person name="Lopez J."/>
            <person name="Manak J.R."/>
            <person name="Muller J."/>
            <person name="Pangilinan J."/>
            <person name="Patwardhan R.P."/>
            <person name="Pitluck S."/>
            <person name="Pritham E.J."/>
            <person name="Rechtsteiner A."/>
            <person name="Rho M."/>
            <person name="Rogozin I.B."/>
            <person name="Sakarya O."/>
            <person name="Salamov A."/>
            <person name="Schaack S."/>
            <person name="Shapiro H."/>
            <person name="Shiga Y."/>
            <person name="Skalitzky C."/>
            <person name="Smith Z."/>
            <person name="Souvorov A."/>
            <person name="Sung W."/>
            <person name="Tang Z."/>
            <person name="Tsuchiya D."/>
            <person name="Tu H."/>
            <person name="Vos H."/>
            <person name="Wang M."/>
            <person name="Wolf Y.I."/>
            <person name="Yamagata H."/>
            <person name="Yamada T."/>
            <person name="Ye Y."/>
            <person name="Shaw J.R."/>
            <person name="Andrews J."/>
            <person name="Crease T.J."/>
            <person name="Tang H."/>
            <person name="Lucas S.M."/>
            <person name="Robertson H.M."/>
            <person name="Bork P."/>
            <person name="Koonin E.V."/>
            <person name="Zdobnov E.M."/>
            <person name="Grigoriev I.V."/>
            <person name="Lynch M."/>
            <person name="Boore J.L."/>
        </authorList>
    </citation>
    <scope>NUCLEOTIDE SEQUENCE [LARGE SCALE GENOMIC DNA]</scope>
</reference>
<evidence type="ECO:0000313" key="3">
    <source>
        <dbReference type="EMBL" id="EFX68517.1"/>
    </source>
</evidence>
<dbReference type="EMBL" id="GL732654">
    <property type="protein sequence ID" value="EFX68517.1"/>
    <property type="molecule type" value="Genomic_DNA"/>
</dbReference>
<gene>
    <name evidence="3" type="ORF">DAPPUDRAFT_63084</name>
    <name evidence="2" type="ORF">DAPPUDRAFT_65376</name>
</gene>
<keyword evidence="4" id="KW-1185">Reference proteome</keyword>
<organism evidence="3 4">
    <name type="scientific">Daphnia pulex</name>
    <name type="common">Water flea</name>
    <dbReference type="NCBI Taxonomy" id="6669"/>
    <lineage>
        <taxon>Eukaryota</taxon>
        <taxon>Metazoa</taxon>
        <taxon>Ecdysozoa</taxon>
        <taxon>Arthropoda</taxon>
        <taxon>Crustacea</taxon>
        <taxon>Branchiopoda</taxon>
        <taxon>Diplostraca</taxon>
        <taxon>Cladocera</taxon>
        <taxon>Anomopoda</taxon>
        <taxon>Daphniidae</taxon>
        <taxon>Daphnia</taxon>
    </lineage>
</organism>
<dbReference type="PANTHER" id="PTHR11177:SF360">
    <property type="entry name" value="CHITINASE 4-RELATED"/>
    <property type="match status" value="1"/>
</dbReference>
<dbReference type="PROSITE" id="PS51910">
    <property type="entry name" value="GH18_2"/>
    <property type="match status" value="1"/>
</dbReference>
<dbReference type="InterPro" id="IPR050314">
    <property type="entry name" value="Glycosyl_Hydrlase_18"/>
</dbReference>
<dbReference type="KEGG" id="dpx:DAPPUDRAFT_65376"/>
<dbReference type="eggNOG" id="KOG2806">
    <property type="taxonomic scope" value="Eukaryota"/>
</dbReference>
<feature type="domain" description="GH18" evidence="1">
    <location>
        <begin position="5"/>
        <end position="92"/>
    </location>
</feature>
<dbReference type="InterPro" id="IPR001223">
    <property type="entry name" value="Glyco_hydro18_cat"/>
</dbReference>
<dbReference type="HOGENOM" id="CLU_2415499_0_0_1"/>
<accession>E9HIC8</accession>
<dbReference type="OrthoDB" id="73875at2759"/>
<sequence length="92" mass="10438">MKAGSRLICYFPNWAYHRPGYGKYAVDDINATLHTDMVYAFAILDGNTYNIVEFDHAFYATIVDLKKQYPSLKTTIAIGGWTDSHDETLIPT</sequence>
<dbReference type="AlphaFoldDB" id="E9HIC8"/>
<dbReference type="EMBL" id="GL732737">
    <property type="protein sequence ID" value="EFX65630.1"/>
    <property type="molecule type" value="Genomic_DNA"/>
</dbReference>
<protein>
    <recommendedName>
        <fullName evidence="1">GH18 domain-containing protein</fullName>
    </recommendedName>
</protein>
<evidence type="ECO:0000259" key="1">
    <source>
        <dbReference type="PROSITE" id="PS51910"/>
    </source>
</evidence>
<dbReference type="KEGG" id="dpx:DAPPUDRAFT_63084"/>
<proteinExistence type="predicted"/>
<dbReference type="InterPro" id="IPR017853">
    <property type="entry name" value="GH"/>
</dbReference>
<dbReference type="SUPFAM" id="SSF51445">
    <property type="entry name" value="(Trans)glycosidases"/>
    <property type="match status" value="1"/>
</dbReference>
<evidence type="ECO:0000313" key="2">
    <source>
        <dbReference type="EMBL" id="EFX65630.1"/>
    </source>
</evidence>
<dbReference type="Proteomes" id="UP000000305">
    <property type="component" value="Unassembled WGS sequence"/>
</dbReference>
<dbReference type="Pfam" id="PF00704">
    <property type="entry name" value="Glyco_hydro_18"/>
    <property type="match status" value="1"/>
</dbReference>
<evidence type="ECO:0000313" key="4">
    <source>
        <dbReference type="Proteomes" id="UP000000305"/>
    </source>
</evidence>
<dbReference type="PANTHER" id="PTHR11177">
    <property type="entry name" value="CHITINASE"/>
    <property type="match status" value="1"/>
</dbReference>